<organism evidence="1 2">
    <name type="scientific">Oryzihumus leptocrescens</name>
    <dbReference type="NCBI Taxonomy" id="297536"/>
    <lineage>
        <taxon>Bacteria</taxon>
        <taxon>Bacillati</taxon>
        <taxon>Actinomycetota</taxon>
        <taxon>Actinomycetes</taxon>
        <taxon>Micrococcales</taxon>
        <taxon>Intrasporangiaceae</taxon>
        <taxon>Oryzihumus</taxon>
    </lineage>
</organism>
<proteinExistence type="predicted"/>
<gene>
    <name evidence="1" type="ORF">FB474_0353</name>
</gene>
<name>A0A542ZFF0_9MICO</name>
<sequence length="69" mass="7596">MASTSHGSLHEPEHVVLVRLVERALAEGTITLEDVRGLTSREIRALLAERTADRQGEVAARPPGRRLSR</sequence>
<protein>
    <submittedName>
        <fullName evidence="1">Uncharacterized protein</fullName>
    </submittedName>
</protein>
<evidence type="ECO:0000313" key="2">
    <source>
        <dbReference type="Proteomes" id="UP000319514"/>
    </source>
</evidence>
<dbReference type="Proteomes" id="UP000319514">
    <property type="component" value="Unassembled WGS sequence"/>
</dbReference>
<evidence type="ECO:0000313" key="1">
    <source>
        <dbReference type="EMBL" id="TQL59009.1"/>
    </source>
</evidence>
<accession>A0A542ZFF0</accession>
<reference evidence="1 2" key="1">
    <citation type="submission" date="2019-06" db="EMBL/GenBank/DDBJ databases">
        <title>Sequencing the genomes of 1000 actinobacteria strains.</title>
        <authorList>
            <person name="Klenk H.-P."/>
        </authorList>
    </citation>
    <scope>NUCLEOTIDE SEQUENCE [LARGE SCALE GENOMIC DNA]</scope>
    <source>
        <strain evidence="1 2">DSM 18082</strain>
    </source>
</reference>
<dbReference type="EMBL" id="VFOQ01000001">
    <property type="protein sequence ID" value="TQL59009.1"/>
    <property type="molecule type" value="Genomic_DNA"/>
</dbReference>
<comment type="caution">
    <text evidence="1">The sequence shown here is derived from an EMBL/GenBank/DDBJ whole genome shotgun (WGS) entry which is preliminary data.</text>
</comment>
<dbReference type="RefSeq" id="WP_141787081.1">
    <property type="nucleotide sequence ID" value="NZ_BAAAKX010000003.1"/>
</dbReference>
<dbReference type="AlphaFoldDB" id="A0A542ZFF0"/>
<keyword evidence="2" id="KW-1185">Reference proteome</keyword>